<dbReference type="InterPro" id="IPR023393">
    <property type="entry name" value="START-like_dom_sf"/>
</dbReference>
<name>A0A2N3YKF3_9MICO</name>
<keyword evidence="1" id="KW-0812">Transmembrane</keyword>
<keyword evidence="1" id="KW-1133">Transmembrane helix</keyword>
<protein>
    <recommendedName>
        <fullName evidence="4">Carbon monoxide dehydrogenase subunit G</fullName>
    </recommendedName>
</protein>
<dbReference type="PANTHER" id="PTHR38588">
    <property type="entry name" value="BLL0334 PROTEIN"/>
    <property type="match status" value="1"/>
</dbReference>
<sequence length="220" mass="21560">MKITGTSTLDAPPSVVWRAILDPAVLARCIPGCEALTTVGEDRYAMTVTAGVAAIKGTYTGEVALTDMEKPSVLRLRANGSGAPGTIDADVRVRLAPSAGGGTDLSYEADATVGGTIGGVGQRMLAGVTRKMAGQFFSALDADIAAPGAVTVVPGGPPAGSGVPAVPAPAGTPAVGQTFSGRAAAAPTARSSRDLVLAAVAGGLLALAGVALGARIGRNR</sequence>
<feature type="transmembrane region" description="Helical" evidence="1">
    <location>
        <begin position="195"/>
        <end position="214"/>
    </location>
</feature>
<evidence type="ECO:0008006" key="4">
    <source>
        <dbReference type="Google" id="ProtNLM"/>
    </source>
</evidence>
<evidence type="ECO:0000256" key="1">
    <source>
        <dbReference type="SAM" id="Phobius"/>
    </source>
</evidence>
<gene>
    <name evidence="2" type="ORF">ATL31_2176</name>
</gene>
<dbReference type="RefSeq" id="WP_101395779.1">
    <property type="nucleotide sequence ID" value="NZ_PJNE01000001.1"/>
</dbReference>
<dbReference type="Gene3D" id="3.30.530.20">
    <property type="match status" value="1"/>
</dbReference>
<evidence type="ECO:0000313" key="3">
    <source>
        <dbReference type="Proteomes" id="UP000233781"/>
    </source>
</evidence>
<reference evidence="2 3" key="1">
    <citation type="submission" date="2017-12" db="EMBL/GenBank/DDBJ databases">
        <title>Sequencing the genomes of 1000 Actinobacteria strains.</title>
        <authorList>
            <person name="Klenk H.-P."/>
        </authorList>
    </citation>
    <scope>NUCLEOTIDE SEQUENCE [LARGE SCALE GENOMIC DNA]</scope>
    <source>
        <strain evidence="2 3">DSM 12806</strain>
    </source>
</reference>
<dbReference type="Pfam" id="PF06240">
    <property type="entry name" value="COXG"/>
    <property type="match status" value="1"/>
</dbReference>
<accession>A0A2N3YKF3</accession>
<dbReference type="OrthoDB" id="9787428at2"/>
<keyword evidence="1" id="KW-0472">Membrane</keyword>
<dbReference type="Proteomes" id="UP000233781">
    <property type="component" value="Unassembled WGS sequence"/>
</dbReference>
<evidence type="ECO:0000313" key="2">
    <source>
        <dbReference type="EMBL" id="PKW27336.1"/>
    </source>
</evidence>
<dbReference type="AlphaFoldDB" id="A0A2N3YKF3"/>
<keyword evidence="3" id="KW-1185">Reference proteome</keyword>
<dbReference type="CDD" id="cd05018">
    <property type="entry name" value="CoxG"/>
    <property type="match status" value="1"/>
</dbReference>
<proteinExistence type="predicted"/>
<dbReference type="InterPro" id="IPR010419">
    <property type="entry name" value="CO_DH_gsu"/>
</dbReference>
<dbReference type="EMBL" id="PJNE01000001">
    <property type="protein sequence ID" value="PKW27336.1"/>
    <property type="molecule type" value="Genomic_DNA"/>
</dbReference>
<organism evidence="2 3">
    <name type="scientific">Phycicoccus duodecadis</name>
    <dbReference type="NCBI Taxonomy" id="173053"/>
    <lineage>
        <taxon>Bacteria</taxon>
        <taxon>Bacillati</taxon>
        <taxon>Actinomycetota</taxon>
        <taxon>Actinomycetes</taxon>
        <taxon>Micrococcales</taxon>
        <taxon>Intrasporangiaceae</taxon>
        <taxon>Phycicoccus</taxon>
    </lineage>
</organism>
<dbReference type="SUPFAM" id="SSF55961">
    <property type="entry name" value="Bet v1-like"/>
    <property type="match status" value="1"/>
</dbReference>
<comment type="caution">
    <text evidence="2">The sequence shown here is derived from an EMBL/GenBank/DDBJ whole genome shotgun (WGS) entry which is preliminary data.</text>
</comment>
<dbReference type="PANTHER" id="PTHR38588:SF1">
    <property type="entry name" value="BLL0334 PROTEIN"/>
    <property type="match status" value="1"/>
</dbReference>